<dbReference type="GO" id="GO:0000981">
    <property type="term" value="F:DNA-binding transcription factor activity, RNA polymerase II-specific"/>
    <property type="evidence" value="ECO:0007669"/>
    <property type="project" value="InterPro"/>
</dbReference>
<dbReference type="GO" id="GO:0045944">
    <property type="term" value="P:positive regulation of transcription by RNA polymerase II"/>
    <property type="evidence" value="ECO:0007669"/>
    <property type="project" value="TreeGrafter"/>
</dbReference>
<evidence type="ECO:0000256" key="3">
    <source>
        <dbReference type="SAM" id="MobiDB-lite"/>
    </source>
</evidence>
<evidence type="ECO:0000313" key="6">
    <source>
        <dbReference type="Proteomes" id="UP001303373"/>
    </source>
</evidence>
<dbReference type="InterPro" id="IPR021858">
    <property type="entry name" value="Fun_TF"/>
</dbReference>
<keyword evidence="6" id="KW-1185">Reference proteome</keyword>
<feature type="region of interest" description="Disordered" evidence="3">
    <location>
        <begin position="692"/>
        <end position="735"/>
    </location>
</feature>
<dbReference type="Pfam" id="PF00172">
    <property type="entry name" value="Zn_clus"/>
    <property type="match status" value="1"/>
</dbReference>
<dbReference type="SMART" id="SM00066">
    <property type="entry name" value="GAL4"/>
    <property type="match status" value="1"/>
</dbReference>
<sequence>MATGIKGEGNSDGPSAQPPKIEDAAEVEAALKAAKLARKRTKTGCLTCRKRRIKCGEERPVCKNCVKSKRHCEGYHQPQGPYKPSFDFHSISPDGAHITFHAGPNPGSTFAYPSNNFHAEIRNSHLQQHAYHGSYPSQHHPNDGLNYIHSSPPGYPGNGLPLSLAHMDPISGELLDQSIHQGAPNPRLASDFGFADLLEHAAHDKLDQPWSSATSDNNSYKSHVLPKDFRTVPILHHSSPETISQPWLVGAYPRSQQWPAIAAFQLETASKLHFQTEVTKIGLEEQIGDPNIDTEYMGHELQEPVIYTPTHMLIEAAVETQDDDYNDVFSEDEMDMDSHILPTSHHERQQMLSTILETNQISVKELLTRRYDTFLCDGIIDRYRVEQVANPLKNPATARVFAHFISVTGPSLSIFERHPRSTSLLFGNGNIPISKQGLWTYTMPMAALHHQGLLHAMLALASLQIARLTGASTTPSIQHYAWALKRIHHCVGHPQKRLKLTTVAASLLLGFYEVMTADHMKWNMHLAGSKQLLVETDFVGMTRQFKKMKAEKAARDHLGRKRRLGSQSAQDHTLDQIPDIDERMLSVFNGKEVEYESPGHILTSESSIPKPLDLAKFEMFRDLYWWYCKQDAYQSIISGNALLMPFDRWANCPPRAPLGRMDAVYGTFDHLILLLGRLADFSARDRSRKLRQIKENGGQWRPAPGMKMPPPPQTPNAGQNQRAPPTPNPPSPIFYGMAPPPAGNVRMPSSYTALIQEPLSQTAASHDTSDFVDLRVATHEAMEEYGRIRAALHTFSTSLGDAFEPLSSEYQPPVETPFGTAIFYRSYEIGVLWAVYNMAVIIAIRSHPHMPPAAHMAAAVAAQETAFFANEIGRISAGMVPGPLDVPLNPSLGAALCEGCLPSFFAAVQYQDPQQRDSTVRRIMSIARRSGWGTAEVIATGCETSWIKAAAMGRGPPYERVFRHKDSSEDPRINGRWLKEDPRERPDETDDGDRRLVYTKPNARLTWAIGIMGTEDDLAGSS</sequence>
<dbReference type="SUPFAM" id="SSF57701">
    <property type="entry name" value="Zn2/Cys6 DNA-binding domain"/>
    <property type="match status" value="1"/>
</dbReference>
<dbReference type="CDD" id="cd00067">
    <property type="entry name" value="GAL4"/>
    <property type="match status" value="1"/>
</dbReference>
<feature type="domain" description="Zn(2)-C6 fungal-type" evidence="4">
    <location>
        <begin position="44"/>
        <end position="72"/>
    </location>
</feature>
<dbReference type="InterPro" id="IPR001138">
    <property type="entry name" value="Zn2Cys6_DnaBD"/>
</dbReference>
<feature type="region of interest" description="Disordered" evidence="3">
    <location>
        <begin position="961"/>
        <end position="995"/>
    </location>
</feature>
<proteinExistence type="predicted"/>
<gene>
    <name evidence="5" type="ORF">R9X50_00237500</name>
</gene>
<dbReference type="GO" id="GO:0000976">
    <property type="term" value="F:transcription cis-regulatory region binding"/>
    <property type="evidence" value="ECO:0007669"/>
    <property type="project" value="TreeGrafter"/>
</dbReference>
<dbReference type="Gene3D" id="4.10.240.10">
    <property type="entry name" value="Zn(2)-C6 fungal-type DNA-binding domain"/>
    <property type="match status" value="1"/>
</dbReference>
<keyword evidence="2" id="KW-0539">Nucleus</keyword>
<feature type="compositionally biased region" description="Pro residues" evidence="3">
    <location>
        <begin position="724"/>
        <end position="735"/>
    </location>
</feature>
<dbReference type="Proteomes" id="UP001303373">
    <property type="component" value="Chromosome 3"/>
</dbReference>
<dbReference type="AlphaFoldDB" id="A0AAQ3M147"/>
<organism evidence="5 6">
    <name type="scientific">Acrodontium crateriforme</name>
    <dbReference type="NCBI Taxonomy" id="150365"/>
    <lineage>
        <taxon>Eukaryota</taxon>
        <taxon>Fungi</taxon>
        <taxon>Dikarya</taxon>
        <taxon>Ascomycota</taxon>
        <taxon>Pezizomycotina</taxon>
        <taxon>Dothideomycetes</taxon>
        <taxon>Dothideomycetidae</taxon>
        <taxon>Mycosphaerellales</taxon>
        <taxon>Teratosphaeriaceae</taxon>
        <taxon>Acrodontium</taxon>
    </lineage>
</organism>
<comment type="subcellular location">
    <subcellularLocation>
        <location evidence="1">Nucleus</location>
    </subcellularLocation>
</comment>
<dbReference type="GO" id="GO:0008270">
    <property type="term" value="F:zinc ion binding"/>
    <property type="evidence" value="ECO:0007669"/>
    <property type="project" value="InterPro"/>
</dbReference>
<feature type="region of interest" description="Disordered" evidence="3">
    <location>
        <begin position="1"/>
        <end position="21"/>
    </location>
</feature>
<dbReference type="Pfam" id="PF11951">
    <property type="entry name" value="Fungal_trans_2"/>
    <property type="match status" value="1"/>
</dbReference>
<dbReference type="PANTHER" id="PTHR37534">
    <property type="entry name" value="TRANSCRIPTIONAL ACTIVATOR PROTEIN UGA3"/>
    <property type="match status" value="1"/>
</dbReference>
<reference evidence="5 6" key="1">
    <citation type="submission" date="2023-11" db="EMBL/GenBank/DDBJ databases">
        <title>An acidophilic fungus is an integral part of prey digestion in a carnivorous sundew plant.</title>
        <authorList>
            <person name="Tsai I.J."/>
        </authorList>
    </citation>
    <scope>NUCLEOTIDE SEQUENCE [LARGE SCALE GENOMIC DNA]</scope>
    <source>
        <strain evidence="5">169a</strain>
    </source>
</reference>
<evidence type="ECO:0000313" key="5">
    <source>
        <dbReference type="EMBL" id="WPG99558.1"/>
    </source>
</evidence>
<dbReference type="PROSITE" id="PS50048">
    <property type="entry name" value="ZN2_CY6_FUNGAL_2"/>
    <property type="match status" value="1"/>
</dbReference>
<dbReference type="PANTHER" id="PTHR37534:SF23">
    <property type="entry name" value="ZN(II)2CYS6 TRANSCRIPTION FACTOR (EUROFUNG)"/>
    <property type="match status" value="1"/>
</dbReference>
<dbReference type="EMBL" id="CP138582">
    <property type="protein sequence ID" value="WPG99558.1"/>
    <property type="molecule type" value="Genomic_DNA"/>
</dbReference>
<dbReference type="InterPro" id="IPR036864">
    <property type="entry name" value="Zn2-C6_fun-type_DNA-bd_sf"/>
</dbReference>
<evidence type="ECO:0000259" key="4">
    <source>
        <dbReference type="PROSITE" id="PS50048"/>
    </source>
</evidence>
<name>A0AAQ3M147_9PEZI</name>
<dbReference type="PROSITE" id="PS00463">
    <property type="entry name" value="ZN2_CY6_FUNGAL_1"/>
    <property type="match status" value="1"/>
</dbReference>
<protein>
    <recommendedName>
        <fullName evidence="4">Zn(2)-C6 fungal-type domain-containing protein</fullName>
    </recommendedName>
</protein>
<evidence type="ECO:0000256" key="2">
    <source>
        <dbReference type="ARBA" id="ARBA00023242"/>
    </source>
</evidence>
<dbReference type="GO" id="GO:0005634">
    <property type="term" value="C:nucleus"/>
    <property type="evidence" value="ECO:0007669"/>
    <property type="project" value="UniProtKB-SubCell"/>
</dbReference>
<evidence type="ECO:0000256" key="1">
    <source>
        <dbReference type="ARBA" id="ARBA00004123"/>
    </source>
</evidence>
<feature type="region of interest" description="Disordered" evidence="3">
    <location>
        <begin position="552"/>
        <end position="572"/>
    </location>
</feature>
<accession>A0AAQ3M147</accession>